<dbReference type="Gene3D" id="2.40.170.20">
    <property type="entry name" value="TonB-dependent receptor, beta-barrel domain"/>
    <property type="match status" value="1"/>
</dbReference>
<dbReference type="InterPro" id="IPR012910">
    <property type="entry name" value="Plug_dom"/>
</dbReference>
<dbReference type="HOGENOM" id="CLU_008287_13_0_7"/>
<keyword evidence="6 14" id="KW-0732">Signal</keyword>
<dbReference type="InterPro" id="IPR039426">
    <property type="entry name" value="TonB-dep_rcpt-like"/>
</dbReference>
<evidence type="ECO:0000256" key="4">
    <source>
        <dbReference type="ARBA" id="ARBA00022496"/>
    </source>
</evidence>
<evidence type="ECO:0000256" key="10">
    <source>
        <dbReference type="ARBA" id="ARBA00023136"/>
    </source>
</evidence>
<dbReference type="RefSeq" id="WP_013258364.1">
    <property type="nucleotide sequence ID" value="NC_014365.1"/>
</dbReference>
<evidence type="ECO:0000256" key="13">
    <source>
        <dbReference type="RuleBase" id="RU003357"/>
    </source>
</evidence>
<keyword evidence="10 12" id="KW-0472">Membrane</keyword>
<keyword evidence="11 12" id="KW-0998">Cell outer membrane</keyword>
<keyword evidence="17" id="KW-0675">Receptor</keyword>
<keyword evidence="9 13" id="KW-0798">TonB box</keyword>
<keyword evidence="7" id="KW-0408">Iron</keyword>
<dbReference type="OrthoDB" id="99480at2"/>
<comment type="similarity">
    <text evidence="12 13">Belongs to the TonB-dependent receptor family.</text>
</comment>
<proteinExistence type="inferred from homology"/>
<keyword evidence="2 12" id="KW-0813">Transport</keyword>
<evidence type="ECO:0000259" key="16">
    <source>
        <dbReference type="Pfam" id="PF07715"/>
    </source>
</evidence>
<dbReference type="GO" id="GO:0009279">
    <property type="term" value="C:cell outer membrane"/>
    <property type="evidence" value="ECO:0007669"/>
    <property type="project" value="UniProtKB-SubCell"/>
</dbReference>
<evidence type="ECO:0000256" key="1">
    <source>
        <dbReference type="ARBA" id="ARBA00004571"/>
    </source>
</evidence>
<feature type="chain" id="PRO_5003150385" evidence="14">
    <location>
        <begin position="26"/>
        <end position="691"/>
    </location>
</feature>
<dbReference type="InterPro" id="IPR000531">
    <property type="entry name" value="Beta-barrel_TonB"/>
</dbReference>
<keyword evidence="3 12" id="KW-1134">Transmembrane beta strand</keyword>
<evidence type="ECO:0000256" key="12">
    <source>
        <dbReference type="PROSITE-ProRule" id="PRU01360"/>
    </source>
</evidence>
<name>E1QH68_DESB2</name>
<comment type="subcellular location">
    <subcellularLocation>
        <location evidence="1 12">Cell outer membrane</location>
        <topology evidence="1 12">Multi-pass membrane protein</topology>
    </subcellularLocation>
</comment>
<dbReference type="EMBL" id="CP002085">
    <property type="protein sequence ID" value="ADK84911.1"/>
    <property type="molecule type" value="Genomic_DNA"/>
</dbReference>
<dbReference type="STRING" id="644282.Deba_1543"/>
<organism evidence="17 18">
    <name type="scientific">Desulfarculus baarsii (strain ATCC 33931 / DSM 2075 / LMG 7858 / VKM B-1802 / 2st14)</name>
    <dbReference type="NCBI Taxonomy" id="644282"/>
    <lineage>
        <taxon>Bacteria</taxon>
        <taxon>Pseudomonadati</taxon>
        <taxon>Thermodesulfobacteriota</taxon>
        <taxon>Desulfarculia</taxon>
        <taxon>Desulfarculales</taxon>
        <taxon>Desulfarculaceae</taxon>
        <taxon>Desulfarculus</taxon>
    </lineage>
</organism>
<feature type="domain" description="TonB-dependent receptor plug" evidence="16">
    <location>
        <begin position="71"/>
        <end position="174"/>
    </location>
</feature>
<dbReference type="PANTHER" id="PTHR32552:SF68">
    <property type="entry name" value="FERRICHROME OUTER MEMBRANE TRANSPORTER_PHAGE RECEPTOR"/>
    <property type="match status" value="1"/>
</dbReference>
<evidence type="ECO:0000256" key="11">
    <source>
        <dbReference type="ARBA" id="ARBA00023237"/>
    </source>
</evidence>
<dbReference type="AlphaFoldDB" id="E1QH68"/>
<protein>
    <submittedName>
        <fullName evidence="17">TonB-dependent receptor</fullName>
    </submittedName>
</protein>
<evidence type="ECO:0000256" key="8">
    <source>
        <dbReference type="ARBA" id="ARBA00023065"/>
    </source>
</evidence>
<evidence type="ECO:0000256" key="14">
    <source>
        <dbReference type="SAM" id="SignalP"/>
    </source>
</evidence>
<evidence type="ECO:0000256" key="7">
    <source>
        <dbReference type="ARBA" id="ARBA00023004"/>
    </source>
</evidence>
<evidence type="ECO:0000256" key="3">
    <source>
        <dbReference type="ARBA" id="ARBA00022452"/>
    </source>
</evidence>
<feature type="signal peptide" evidence="14">
    <location>
        <begin position="1"/>
        <end position="25"/>
    </location>
</feature>
<evidence type="ECO:0000256" key="9">
    <source>
        <dbReference type="ARBA" id="ARBA00023077"/>
    </source>
</evidence>
<keyword evidence="5 12" id="KW-0812">Transmembrane</keyword>
<sequence length="691" mass="77158">MGNWRKAGRAALFLPALILALALWAVGDCRAEAAEDKSAQATTQEQADNKQKINLEDMQVLGKADSAVVQSTSATVLDNEQIVGRVYVTPMDMLKLSPGVSISQYHQGGVVPAVQMRGFSTVGHSRDGAIALNGVPLNTLDNADTNVIIPMEVEDIEVVKGPSSPFFGNFNSAGSIGFRTYQSGDFTRAKLSYGSFNTQDAAAVIARGDGKLDQIYSGEVYHTDGYQDNCDWDKQIASGRWNYRFTDQLQAGMGLRFYNTRWDSAGYIPQSVYDSNPQRAVSDVNGGWRKWGLVDGHADYALTDTSKLRFLAWYTQEDYNRWYQNWISSAQKVGGNYGSQYQRPREAFGSSLAYHYNGQVLERDTGVVFGVSWQREFQEYRYWNLVVGNGRNKGSMTQDDELTLYTTALYGQVDYRVLKPLRFIVGARYDMMNGELDSKLTPANSGDRNGPEIFSPKLGLIYTVCDGWDLFANYSQGFALPGGTEFVSRSYLEPAIRTQYEAGLRANPNGWSSYILSIWRLDTKDDFQPTLADPNKYENAGETRREGVEVGADFLPWKALRLHVDYAYIHSEYLSYVSGGKSYDGNELPSVPNNIFNAEIAWAPPQGLGARLNYRLQSEWNIAADNIVKADGFDVVCAQVSYKFNKRYTLALDVINLFDRKYSEYLGSANGQLTYAPADPLSAYLTLTIDW</sequence>
<evidence type="ECO:0000256" key="6">
    <source>
        <dbReference type="ARBA" id="ARBA00022729"/>
    </source>
</evidence>
<evidence type="ECO:0000313" key="17">
    <source>
        <dbReference type="EMBL" id="ADK84911.1"/>
    </source>
</evidence>
<dbReference type="CDD" id="cd01347">
    <property type="entry name" value="ligand_gated_channel"/>
    <property type="match status" value="1"/>
</dbReference>
<dbReference type="InterPro" id="IPR036942">
    <property type="entry name" value="Beta-barrel_TonB_sf"/>
</dbReference>
<dbReference type="Pfam" id="PF00593">
    <property type="entry name" value="TonB_dep_Rec_b-barrel"/>
    <property type="match status" value="1"/>
</dbReference>
<keyword evidence="18" id="KW-1185">Reference proteome</keyword>
<dbReference type="Proteomes" id="UP000009047">
    <property type="component" value="Chromosome"/>
</dbReference>
<dbReference type="SUPFAM" id="SSF56935">
    <property type="entry name" value="Porins"/>
    <property type="match status" value="1"/>
</dbReference>
<evidence type="ECO:0000259" key="15">
    <source>
        <dbReference type="Pfam" id="PF00593"/>
    </source>
</evidence>
<dbReference type="InterPro" id="IPR037066">
    <property type="entry name" value="Plug_dom_sf"/>
</dbReference>
<evidence type="ECO:0000256" key="2">
    <source>
        <dbReference type="ARBA" id="ARBA00022448"/>
    </source>
</evidence>
<dbReference type="KEGG" id="dbr:Deba_1543"/>
<dbReference type="PROSITE" id="PS52016">
    <property type="entry name" value="TONB_DEPENDENT_REC_3"/>
    <property type="match status" value="1"/>
</dbReference>
<dbReference type="eggNOG" id="COG4772">
    <property type="taxonomic scope" value="Bacteria"/>
</dbReference>
<feature type="domain" description="TonB-dependent receptor-like beta-barrel" evidence="15">
    <location>
        <begin position="242"/>
        <end position="657"/>
    </location>
</feature>
<dbReference type="GO" id="GO:0015344">
    <property type="term" value="F:siderophore uptake transmembrane transporter activity"/>
    <property type="evidence" value="ECO:0007669"/>
    <property type="project" value="TreeGrafter"/>
</dbReference>
<accession>E1QH68</accession>
<evidence type="ECO:0000313" key="18">
    <source>
        <dbReference type="Proteomes" id="UP000009047"/>
    </source>
</evidence>
<evidence type="ECO:0000256" key="5">
    <source>
        <dbReference type="ARBA" id="ARBA00022692"/>
    </source>
</evidence>
<keyword evidence="8" id="KW-0406">Ion transport</keyword>
<keyword evidence="4" id="KW-0410">Iron transport</keyword>
<dbReference type="Gene3D" id="2.170.130.10">
    <property type="entry name" value="TonB-dependent receptor, plug domain"/>
    <property type="match status" value="1"/>
</dbReference>
<dbReference type="Pfam" id="PF07715">
    <property type="entry name" value="Plug"/>
    <property type="match status" value="1"/>
</dbReference>
<gene>
    <name evidence="17" type="ordered locus">Deba_1543</name>
</gene>
<dbReference type="PANTHER" id="PTHR32552">
    <property type="entry name" value="FERRICHROME IRON RECEPTOR-RELATED"/>
    <property type="match status" value="1"/>
</dbReference>
<reference evidence="17 18" key="1">
    <citation type="journal article" date="2010" name="Stand. Genomic Sci.">
        <title>Complete genome sequence of Desulfarculus baarsii type strain (2st14).</title>
        <authorList>
            <person name="Sun H."/>
            <person name="Spring S."/>
            <person name="Lapidus A."/>
            <person name="Davenport K."/>
            <person name="Del Rio T.G."/>
            <person name="Tice H."/>
            <person name="Nolan M."/>
            <person name="Copeland A."/>
            <person name="Cheng J.F."/>
            <person name="Lucas S."/>
            <person name="Tapia R."/>
            <person name="Goodwin L."/>
            <person name="Pitluck S."/>
            <person name="Ivanova N."/>
            <person name="Pagani I."/>
            <person name="Mavromatis K."/>
            <person name="Ovchinnikova G."/>
            <person name="Pati A."/>
            <person name="Chen A."/>
            <person name="Palaniappan K."/>
            <person name="Hauser L."/>
            <person name="Chang Y.J."/>
            <person name="Jeffries C.D."/>
            <person name="Detter J.C."/>
            <person name="Han C."/>
            <person name="Rohde M."/>
            <person name="Brambilla E."/>
            <person name="Goker M."/>
            <person name="Woyke T."/>
            <person name="Bristow J."/>
            <person name="Eisen J.A."/>
            <person name="Markowitz V."/>
            <person name="Hugenholtz P."/>
            <person name="Kyrpides N.C."/>
            <person name="Klenk H.P."/>
            <person name="Land M."/>
        </authorList>
    </citation>
    <scope>NUCLEOTIDE SEQUENCE [LARGE SCALE GENOMIC DNA]</scope>
    <source>
        <strain evidence="18">ATCC 33931 / DSM 2075 / LMG 7858 / VKM B-1802 / 2st14</strain>
    </source>
</reference>